<evidence type="ECO:0000313" key="2">
    <source>
        <dbReference type="EMBL" id="PKI31556.1"/>
    </source>
</evidence>
<keyword evidence="3" id="KW-1185">Reference proteome</keyword>
<feature type="region of interest" description="Disordered" evidence="1">
    <location>
        <begin position="51"/>
        <end position="84"/>
    </location>
</feature>
<comment type="caution">
    <text evidence="2">The sequence shown here is derived from an EMBL/GenBank/DDBJ whole genome shotgun (WGS) entry which is preliminary data.</text>
</comment>
<protein>
    <submittedName>
        <fullName evidence="2">Uncharacterized protein</fullName>
    </submittedName>
</protein>
<name>A0A2I0HJQ6_PUNGR</name>
<evidence type="ECO:0000256" key="1">
    <source>
        <dbReference type="SAM" id="MobiDB-lite"/>
    </source>
</evidence>
<proteinExistence type="predicted"/>
<accession>A0A2I0HJQ6</accession>
<organism evidence="2 3">
    <name type="scientific">Punica granatum</name>
    <name type="common">Pomegranate</name>
    <dbReference type="NCBI Taxonomy" id="22663"/>
    <lineage>
        <taxon>Eukaryota</taxon>
        <taxon>Viridiplantae</taxon>
        <taxon>Streptophyta</taxon>
        <taxon>Embryophyta</taxon>
        <taxon>Tracheophyta</taxon>
        <taxon>Spermatophyta</taxon>
        <taxon>Magnoliopsida</taxon>
        <taxon>eudicotyledons</taxon>
        <taxon>Gunneridae</taxon>
        <taxon>Pentapetalae</taxon>
        <taxon>rosids</taxon>
        <taxon>malvids</taxon>
        <taxon>Myrtales</taxon>
        <taxon>Lythraceae</taxon>
        <taxon>Punica</taxon>
    </lineage>
</organism>
<evidence type="ECO:0000313" key="3">
    <source>
        <dbReference type="Proteomes" id="UP000233551"/>
    </source>
</evidence>
<feature type="region of interest" description="Disordered" evidence="1">
    <location>
        <begin position="107"/>
        <end position="133"/>
    </location>
</feature>
<feature type="compositionally biased region" description="Acidic residues" evidence="1">
    <location>
        <begin position="107"/>
        <end position="123"/>
    </location>
</feature>
<dbReference type="Proteomes" id="UP000233551">
    <property type="component" value="Unassembled WGS sequence"/>
</dbReference>
<dbReference type="AlphaFoldDB" id="A0A2I0HJQ6"/>
<sequence>MECFYGLGFSVGQLVLGWAFQLDFCTGGLGRPYESYGAQLCSSSNAHELSAEEADEIQRSTTKVKEWTPNTESPASPAVSYEDRLTGTFPGSMAGAYEEAFCIDHAYEDDTDDDIGPEDDDENSQPLEAIRGP</sequence>
<reference evidence="2 3" key="1">
    <citation type="submission" date="2017-11" db="EMBL/GenBank/DDBJ databases">
        <title>De-novo sequencing of pomegranate (Punica granatum L.) genome.</title>
        <authorList>
            <person name="Akparov Z."/>
            <person name="Amiraslanov A."/>
            <person name="Hajiyeva S."/>
            <person name="Abbasov M."/>
            <person name="Kaur K."/>
            <person name="Hamwieh A."/>
            <person name="Solovyev V."/>
            <person name="Salamov A."/>
            <person name="Braich B."/>
            <person name="Kosarev P."/>
            <person name="Mahmoud A."/>
            <person name="Hajiyev E."/>
            <person name="Babayeva S."/>
            <person name="Izzatullayeva V."/>
            <person name="Mammadov A."/>
            <person name="Mammadov A."/>
            <person name="Sharifova S."/>
            <person name="Ojaghi J."/>
            <person name="Eynullazada K."/>
            <person name="Bayramov B."/>
            <person name="Abdulazimova A."/>
            <person name="Shahmuradov I."/>
        </authorList>
    </citation>
    <scope>NUCLEOTIDE SEQUENCE [LARGE SCALE GENOMIC DNA]</scope>
    <source>
        <strain evidence="3">cv. AG2017</strain>
        <tissue evidence="2">Leaf</tissue>
    </source>
</reference>
<dbReference type="EMBL" id="PGOL01008623">
    <property type="protein sequence ID" value="PKI31556.1"/>
    <property type="molecule type" value="Genomic_DNA"/>
</dbReference>
<gene>
    <name evidence="2" type="ORF">CRG98_048040</name>
</gene>